<protein>
    <submittedName>
        <fullName evidence="1">Uncharacterized protein</fullName>
    </submittedName>
</protein>
<dbReference type="Proteomes" id="UP000030703">
    <property type="component" value="Unassembled WGS sequence"/>
</dbReference>
<dbReference type="HOGENOM" id="CLU_2038162_0_0_1"/>
<organism evidence="1">
    <name type="scientific">Fusarium oxysporum f. sp. melonis 26406</name>
    <dbReference type="NCBI Taxonomy" id="1089452"/>
    <lineage>
        <taxon>Eukaryota</taxon>
        <taxon>Fungi</taxon>
        <taxon>Dikarya</taxon>
        <taxon>Ascomycota</taxon>
        <taxon>Pezizomycotina</taxon>
        <taxon>Sordariomycetes</taxon>
        <taxon>Hypocreomycetidae</taxon>
        <taxon>Hypocreales</taxon>
        <taxon>Nectriaceae</taxon>
        <taxon>Fusarium</taxon>
        <taxon>Fusarium oxysporum species complex</taxon>
    </lineage>
</organism>
<dbReference type="AlphaFoldDB" id="W9ZDA7"/>
<name>W9ZDA7_FUSOX</name>
<reference evidence="1" key="2">
    <citation type="submission" date="2014-02" db="EMBL/GenBank/DDBJ databases">
        <title>Annotation of the Genome Sequence of Fusarium oxysporum f. sp. melonis 26406.</title>
        <authorList>
            <consortium name="The Broad Institute Genomics Platform"/>
            <person name="Ma L.-J."/>
            <person name="Corby-Kistler H."/>
            <person name="Broz K."/>
            <person name="Gale L.R."/>
            <person name="Jonkers W."/>
            <person name="O'Donnell K."/>
            <person name="Ploetz R."/>
            <person name="Steinberg C."/>
            <person name="Schwartz D.C."/>
            <person name="VanEtten H."/>
            <person name="Zhou S."/>
            <person name="Young S.K."/>
            <person name="Zeng Q."/>
            <person name="Gargeya S."/>
            <person name="Fitzgerald M."/>
            <person name="Abouelleil A."/>
            <person name="Alvarado L."/>
            <person name="Chapman S.B."/>
            <person name="Gainer-Dewar J."/>
            <person name="Goldberg J."/>
            <person name="Griggs A."/>
            <person name="Gujja S."/>
            <person name="Hansen M."/>
            <person name="Howarth C."/>
            <person name="Imamovic A."/>
            <person name="Ireland A."/>
            <person name="Larimer J."/>
            <person name="McCowan C."/>
            <person name="Murphy C."/>
            <person name="Pearson M."/>
            <person name="Poon T.W."/>
            <person name="Priest M."/>
            <person name="Roberts A."/>
            <person name="Saif S."/>
            <person name="Shea T."/>
            <person name="Sykes S."/>
            <person name="Wortman J."/>
            <person name="Nusbaum C."/>
            <person name="Birren B."/>
        </authorList>
    </citation>
    <scope>NUCLEOTIDE SEQUENCE</scope>
    <source>
        <strain evidence="1">26406</strain>
    </source>
</reference>
<reference evidence="1" key="1">
    <citation type="submission" date="2012-04" db="EMBL/GenBank/DDBJ databases">
        <title>The Genome Sequence of Fusarium oxysporum melonis.</title>
        <authorList>
            <consortium name="The Broad Institute Genome Sequencing Platform"/>
            <person name="Ma L.-J."/>
            <person name="Gale L.R."/>
            <person name="Schwartz D.C."/>
            <person name="Zhou S."/>
            <person name="Corby-Kistler H."/>
            <person name="Young S.K."/>
            <person name="Zeng Q."/>
            <person name="Gargeya S."/>
            <person name="Fitzgerald M."/>
            <person name="Haas B."/>
            <person name="Abouelleil A."/>
            <person name="Alvarado L."/>
            <person name="Arachchi H.M."/>
            <person name="Berlin A."/>
            <person name="Brown A."/>
            <person name="Chapman S.B."/>
            <person name="Chen Z."/>
            <person name="Dunbar C."/>
            <person name="Freedman E."/>
            <person name="Gearin G."/>
            <person name="Goldberg J."/>
            <person name="Griggs A."/>
            <person name="Gujja S."/>
            <person name="Heiman D."/>
            <person name="Howarth C."/>
            <person name="Larson L."/>
            <person name="Lui A."/>
            <person name="MacDonald P.J.P."/>
            <person name="Montmayeur A."/>
            <person name="Murphy C."/>
            <person name="Neiman D."/>
            <person name="Pearson M."/>
            <person name="Priest M."/>
            <person name="Roberts A."/>
            <person name="Saif S."/>
            <person name="Shea T."/>
            <person name="Shenoy N."/>
            <person name="Sisk P."/>
            <person name="Stolte C."/>
            <person name="Sykes S."/>
            <person name="Wortman J."/>
            <person name="Nusbaum C."/>
            <person name="Birren B."/>
        </authorList>
    </citation>
    <scope>NUCLEOTIDE SEQUENCE</scope>
    <source>
        <strain evidence="1">26406</strain>
    </source>
</reference>
<gene>
    <name evidence="1" type="ORF">FOMG_14511</name>
</gene>
<sequence>MATWMAGEWSGAAPKALSDLETTSTTSIMSTAWTQEGDDFYYTDRSQKHIVRKLAKLQGLSESHRLTAISTRPGNRLGYKFPKQGMRIVQTYRALASQRRRHGVQDRGPWGHPCGQRVCNLRDPDVNIVINLT</sequence>
<dbReference type="VEuPathDB" id="FungiDB:FOMG_14511"/>
<proteinExistence type="predicted"/>
<accession>W9ZDA7</accession>
<dbReference type="EMBL" id="KI980351">
    <property type="protein sequence ID" value="EXK29355.1"/>
    <property type="molecule type" value="Genomic_DNA"/>
</dbReference>
<evidence type="ECO:0000313" key="1">
    <source>
        <dbReference type="EMBL" id="EXK29355.1"/>
    </source>
</evidence>